<accession>A0A9P1J0K4</accession>
<sequence length="95" mass="10861">MLQTFPNTHRQRKVHSGLPRQKSEIITLTTNGRRTPNPCGKQNIGNEQQPTLCLILILIPFIILLIGSLDTFFILSCCILNYFEESIYSEELIVN</sequence>
<feature type="transmembrane region" description="Helical" evidence="1">
    <location>
        <begin position="51"/>
        <end position="83"/>
    </location>
</feature>
<dbReference type="EMBL" id="CANHGI010000006">
    <property type="protein sequence ID" value="CAI5454460.1"/>
    <property type="molecule type" value="Genomic_DNA"/>
</dbReference>
<evidence type="ECO:0000256" key="1">
    <source>
        <dbReference type="SAM" id="Phobius"/>
    </source>
</evidence>
<keyword evidence="1" id="KW-0472">Membrane</keyword>
<evidence type="ECO:0000313" key="2">
    <source>
        <dbReference type="EMBL" id="CAI5454460.1"/>
    </source>
</evidence>
<reference evidence="2" key="1">
    <citation type="submission" date="2022-11" db="EMBL/GenBank/DDBJ databases">
        <authorList>
            <person name="Kikuchi T."/>
        </authorList>
    </citation>
    <scope>NUCLEOTIDE SEQUENCE</scope>
    <source>
        <strain evidence="2">PS1010</strain>
    </source>
</reference>
<comment type="caution">
    <text evidence="2">The sequence shown here is derived from an EMBL/GenBank/DDBJ whole genome shotgun (WGS) entry which is preliminary data.</text>
</comment>
<gene>
    <name evidence="2" type="ORF">CAMP_LOCUS17097</name>
</gene>
<protein>
    <submittedName>
        <fullName evidence="2">Uncharacterized protein</fullName>
    </submittedName>
</protein>
<dbReference type="Proteomes" id="UP001152747">
    <property type="component" value="Unassembled WGS sequence"/>
</dbReference>
<keyword evidence="3" id="KW-1185">Reference proteome</keyword>
<organism evidence="2 3">
    <name type="scientific">Caenorhabditis angaria</name>
    <dbReference type="NCBI Taxonomy" id="860376"/>
    <lineage>
        <taxon>Eukaryota</taxon>
        <taxon>Metazoa</taxon>
        <taxon>Ecdysozoa</taxon>
        <taxon>Nematoda</taxon>
        <taxon>Chromadorea</taxon>
        <taxon>Rhabditida</taxon>
        <taxon>Rhabditina</taxon>
        <taxon>Rhabditomorpha</taxon>
        <taxon>Rhabditoidea</taxon>
        <taxon>Rhabditidae</taxon>
        <taxon>Peloderinae</taxon>
        <taxon>Caenorhabditis</taxon>
    </lineage>
</organism>
<name>A0A9P1J0K4_9PELO</name>
<keyword evidence="1" id="KW-0812">Transmembrane</keyword>
<evidence type="ECO:0000313" key="3">
    <source>
        <dbReference type="Proteomes" id="UP001152747"/>
    </source>
</evidence>
<dbReference type="AlphaFoldDB" id="A0A9P1J0K4"/>
<keyword evidence="1" id="KW-1133">Transmembrane helix</keyword>
<proteinExistence type="predicted"/>